<dbReference type="InterPro" id="IPR036390">
    <property type="entry name" value="WH_DNA-bd_sf"/>
</dbReference>
<keyword evidence="2" id="KW-1185">Reference proteome</keyword>
<reference evidence="1 2" key="1">
    <citation type="submission" date="2019-09" db="EMBL/GenBank/DDBJ databases">
        <authorList>
            <person name="Depoorter E."/>
        </authorList>
    </citation>
    <scope>NUCLEOTIDE SEQUENCE [LARGE SCALE GENOMIC DNA]</scope>
    <source>
        <strain evidence="1 2">R-17378</strain>
    </source>
</reference>
<proteinExistence type="predicted"/>
<protein>
    <recommendedName>
        <fullName evidence="3">MarR family transcriptional regulator</fullName>
    </recommendedName>
</protein>
<evidence type="ECO:0000313" key="2">
    <source>
        <dbReference type="Proteomes" id="UP000494120"/>
    </source>
</evidence>
<dbReference type="Gene3D" id="1.10.10.10">
    <property type="entry name" value="Winged helix-like DNA-binding domain superfamily/Winged helix DNA-binding domain"/>
    <property type="match status" value="1"/>
</dbReference>
<comment type="caution">
    <text evidence="1">The sequence shown here is derived from an EMBL/GenBank/DDBJ whole genome shotgun (WGS) entry which is preliminary data.</text>
</comment>
<gene>
    <name evidence="1" type="ORF">BLA17378_03759</name>
</gene>
<name>A0ABY6XTD8_9BURK</name>
<dbReference type="EMBL" id="CABVQG010000013">
    <property type="protein sequence ID" value="VWC78669.1"/>
    <property type="molecule type" value="Genomic_DNA"/>
</dbReference>
<evidence type="ECO:0008006" key="3">
    <source>
        <dbReference type="Google" id="ProtNLM"/>
    </source>
</evidence>
<organism evidence="1 2">
    <name type="scientific">Burkholderia aenigmatica</name>
    <dbReference type="NCBI Taxonomy" id="2015348"/>
    <lineage>
        <taxon>Bacteria</taxon>
        <taxon>Pseudomonadati</taxon>
        <taxon>Pseudomonadota</taxon>
        <taxon>Betaproteobacteria</taxon>
        <taxon>Burkholderiales</taxon>
        <taxon>Burkholderiaceae</taxon>
        <taxon>Burkholderia</taxon>
        <taxon>Burkholderia cepacia complex</taxon>
    </lineage>
</organism>
<dbReference type="SUPFAM" id="SSF46785">
    <property type="entry name" value="Winged helix' DNA-binding domain"/>
    <property type="match status" value="1"/>
</dbReference>
<dbReference type="InterPro" id="IPR036388">
    <property type="entry name" value="WH-like_DNA-bd_sf"/>
</dbReference>
<dbReference type="RefSeq" id="WP_174958016.1">
    <property type="nucleotide sequence ID" value="NZ_CABVQG010000013.1"/>
</dbReference>
<sequence>MAERKMGYTARLVCEGLAENPNVTMGELAGKMKRTVEAIKRPLRKLIAEEYVKRGRRAKGGYLLKLTGKPYPSSESYAPEENPAFVRVRQFDEGFRTAIPAIRAMVDAGRVAA</sequence>
<accession>A0ABY6XTD8</accession>
<dbReference type="Proteomes" id="UP000494120">
    <property type="component" value="Unassembled WGS sequence"/>
</dbReference>
<evidence type="ECO:0000313" key="1">
    <source>
        <dbReference type="EMBL" id="VWC78669.1"/>
    </source>
</evidence>